<dbReference type="AlphaFoldDB" id="A0A1G2L6B1"/>
<dbReference type="GO" id="GO:0004190">
    <property type="term" value="F:aspartic-type endopeptidase activity"/>
    <property type="evidence" value="ECO:0007669"/>
    <property type="project" value="InterPro"/>
</dbReference>
<protein>
    <recommendedName>
        <fullName evidence="3">Prepilin type IV endopeptidase peptidase domain-containing protein</fullName>
    </recommendedName>
</protein>
<name>A0A1G2L6B1_9BACT</name>
<organism evidence="4 5">
    <name type="scientific">Candidatus Sungbacteria bacterium RIFCSPLOWO2_01_FULL_47_10</name>
    <dbReference type="NCBI Taxonomy" id="1802276"/>
    <lineage>
        <taxon>Bacteria</taxon>
        <taxon>Candidatus Sungiibacteriota</taxon>
    </lineage>
</organism>
<reference evidence="4 5" key="1">
    <citation type="journal article" date="2016" name="Nat. Commun.">
        <title>Thousands of microbial genomes shed light on interconnected biogeochemical processes in an aquifer system.</title>
        <authorList>
            <person name="Anantharaman K."/>
            <person name="Brown C.T."/>
            <person name="Hug L.A."/>
            <person name="Sharon I."/>
            <person name="Castelle C.J."/>
            <person name="Probst A.J."/>
            <person name="Thomas B.C."/>
            <person name="Singh A."/>
            <person name="Wilkins M.J."/>
            <person name="Karaoz U."/>
            <person name="Brodie E.L."/>
            <person name="Williams K.H."/>
            <person name="Hubbard S.S."/>
            <person name="Banfield J.F."/>
        </authorList>
    </citation>
    <scope>NUCLEOTIDE SEQUENCE [LARGE SCALE GENOMIC DNA]</scope>
</reference>
<feature type="transmembrane region" description="Helical" evidence="2">
    <location>
        <begin position="74"/>
        <end position="95"/>
    </location>
</feature>
<keyword evidence="2" id="KW-0812">Transmembrane</keyword>
<sequence>MTLTDIPVLLYYFTFASLLVVAFVYDLKHKLLPDFVSYGIILLFLVRFLFAVSFRVWGFGIWNLFVNWKLEIGNYFYDILASVAILALFGGIWFFSKGTAMGFGDVKLAPAIALFLGFQKGVLAVLFSFWIGAVVGIFLIMITRFSNIPKSDFGNGGRRFSLKSEIPFGPFLALGGMISLLWGNELLTWYFNLI</sequence>
<feature type="domain" description="Prepilin type IV endopeptidase peptidase" evidence="3">
    <location>
        <begin position="14"/>
        <end position="137"/>
    </location>
</feature>
<dbReference type="EMBL" id="MHQO01000014">
    <property type="protein sequence ID" value="OHA07208.1"/>
    <property type="molecule type" value="Genomic_DNA"/>
</dbReference>
<keyword evidence="2" id="KW-1133">Transmembrane helix</keyword>
<accession>A0A1G2L6B1</accession>
<evidence type="ECO:0000313" key="4">
    <source>
        <dbReference type="EMBL" id="OHA07208.1"/>
    </source>
</evidence>
<dbReference type="InterPro" id="IPR000045">
    <property type="entry name" value="Prepilin_IV_endopep_pep"/>
</dbReference>
<gene>
    <name evidence="4" type="ORF">A2934_03400</name>
</gene>
<dbReference type="GO" id="GO:0006465">
    <property type="term" value="P:signal peptide processing"/>
    <property type="evidence" value="ECO:0007669"/>
    <property type="project" value="TreeGrafter"/>
</dbReference>
<evidence type="ECO:0000256" key="2">
    <source>
        <dbReference type="SAM" id="Phobius"/>
    </source>
</evidence>
<dbReference type="Gene3D" id="1.20.120.1220">
    <property type="match status" value="1"/>
</dbReference>
<dbReference type="Proteomes" id="UP000177982">
    <property type="component" value="Unassembled WGS sequence"/>
</dbReference>
<feature type="transmembrane region" description="Helical" evidence="2">
    <location>
        <begin position="37"/>
        <end position="62"/>
    </location>
</feature>
<dbReference type="Pfam" id="PF01478">
    <property type="entry name" value="Peptidase_A24"/>
    <property type="match status" value="1"/>
</dbReference>
<feature type="transmembrane region" description="Helical" evidence="2">
    <location>
        <begin position="124"/>
        <end position="145"/>
    </location>
</feature>
<dbReference type="GO" id="GO:0005886">
    <property type="term" value="C:plasma membrane"/>
    <property type="evidence" value="ECO:0007669"/>
    <property type="project" value="TreeGrafter"/>
</dbReference>
<evidence type="ECO:0000259" key="3">
    <source>
        <dbReference type="Pfam" id="PF01478"/>
    </source>
</evidence>
<evidence type="ECO:0000256" key="1">
    <source>
        <dbReference type="ARBA" id="ARBA00005801"/>
    </source>
</evidence>
<dbReference type="InterPro" id="IPR050882">
    <property type="entry name" value="Prepilin_peptidase/N-MTase"/>
</dbReference>
<feature type="transmembrane region" description="Helical" evidence="2">
    <location>
        <begin position="6"/>
        <end position="25"/>
    </location>
</feature>
<proteinExistence type="inferred from homology"/>
<evidence type="ECO:0000313" key="5">
    <source>
        <dbReference type="Proteomes" id="UP000177982"/>
    </source>
</evidence>
<dbReference type="PANTHER" id="PTHR30487">
    <property type="entry name" value="TYPE 4 PREPILIN-LIKE PROTEINS LEADER PEPTIDE-PROCESSING ENZYME"/>
    <property type="match status" value="1"/>
</dbReference>
<comment type="similarity">
    <text evidence="1">Belongs to the peptidase A24 family.</text>
</comment>
<comment type="caution">
    <text evidence="4">The sequence shown here is derived from an EMBL/GenBank/DDBJ whole genome shotgun (WGS) entry which is preliminary data.</text>
</comment>
<dbReference type="PANTHER" id="PTHR30487:SF0">
    <property type="entry name" value="PREPILIN LEADER PEPTIDASE_N-METHYLTRANSFERASE-RELATED"/>
    <property type="match status" value="1"/>
</dbReference>
<feature type="transmembrane region" description="Helical" evidence="2">
    <location>
        <begin position="166"/>
        <end position="183"/>
    </location>
</feature>
<keyword evidence="2" id="KW-0472">Membrane</keyword>